<dbReference type="InterPro" id="IPR054156">
    <property type="entry name" value="YxaF_TetR_C"/>
</dbReference>
<dbReference type="Pfam" id="PF21993">
    <property type="entry name" value="TetR_C_13_2"/>
    <property type="match status" value="1"/>
</dbReference>
<dbReference type="PANTHER" id="PTHR47506">
    <property type="entry name" value="TRANSCRIPTIONAL REGULATORY PROTEIN"/>
    <property type="match status" value="1"/>
</dbReference>
<dbReference type="PROSITE" id="PS50977">
    <property type="entry name" value="HTH_TETR_2"/>
    <property type="match status" value="1"/>
</dbReference>
<dbReference type="RefSeq" id="WP_007617962.1">
    <property type="nucleotide sequence ID" value="NZ_BANX01000005.1"/>
</dbReference>
<dbReference type="SUPFAM" id="SSF46689">
    <property type="entry name" value="Homeodomain-like"/>
    <property type="match status" value="1"/>
</dbReference>
<evidence type="ECO:0000259" key="5">
    <source>
        <dbReference type="PROSITE" id="PS50977"/>
    </source>
</evidence>
<keyword evidence="2 4" id="KW-0238">DNA-binding</keyword>
<proteinExistence type="predicted"/>
<gene>
    <name evidence="6" type="ORF">GS4_05_03280</name>
</gene>
<dbReference type="Proteomes" id="UP000011666">
    <property type="component" value="Unassembled WGS sequence"/>
</dbReference>
<feature type="domain" description="HTH tetR-type" evidence="5">
    <location>
        <begin position="4"/>
        <end position="64"/>
    </location>
</feature>
<dbReference type="eggNOG" id="COG1309">
    <property type="taxonomic scope" value="Bacteria"/>
</dbReference>
<dbReference type="AlphaFoldDB" id="M0QET1"/>
<dbReference type="Pfam" id="PF00440">
    <property type="entry name" value="TetR_N"/>
    <property type="match status" value="1"/>
</dbReference>
<evidence type="ECO:0000256" key="3">
    <source>
        <dbReference type="ARBA" id="ARBA00023163"/>
    </source>
</evidence>
<name>M0QET1_9ACTN</name>
<evidence type="ECO:0000313" key="7">
    <source>
        <dbReference type="Proteomes" id="UP000011666"/>
    </source>
</evidence>
<sequence>MARSRAREQMVAGTADLLGRRGLRATSVRELAKHSGAPLGSTYHHFPGGKTQMAVEAVQFADAMITRTLTAELAASDPVAGLRSFIDLWRKIVVDSEFRAGCPVLAVSVEEPDDDDSPLRAAASAFTQWIELLADAMRAHGANAIEAERLATLIVASVEGTVAICRAQRSTIALDLTADALEGAVRSAIR</sequence>
<feature type="DNA-binding region" description="H-T-H motif" evidence="4">
    <location>
        <begin position="27"/>
        <end position="46"/>
    </location>
</feature>
<dbReference type="STRING" id="1223545.GS4_05_03280"/>
<evidence type="ECO:0000256" key="1">
    <source>
        <dbReference type="ARBA" id="ARBA00023015"/>
    </source>
</evidence>
<protein>
    <submittedName>
        <fullName evidence="6">Putative TetR family transcriptional regulator</fullName>
    </submittedName>
</protein>
<keyword evidence="1" id="KW-0805">Transcription regulation</keyword>
<dbReference type="EMBL" id="BANX01000005">
    <property type="protein sequence ID" value="GAC67115.1"/>
    <property type="molecule type" value="Genomic_DNA"/>
</dbReference>
<dbReference type="GO" id="GO:0003677">
    <property type="term" value="F:DNA binding"/>
    <property type="evidence" value="ECO:0007669"/>
    <property type="project" value="UniProtKB-UniRule"/>
</dbReference>
<keyword evidence="7" id="KW-1185">Reference proteome</keyword>
<keyword evidence="3" id="KW-0804">Transcription</keyword>
<dbReference type="InterPro" id="IPR036271">
    <property type="entry name" value="Tet_transcr_reg_TetR-rel_C_sf"/>
</dbReference>
<accession>M0QET1</accession>
<organism evidence="6 7">
    <name type="scientific">Gordonia soli NBRC 108243</name>
    <dbReference type="NCBI Taxonomy" id="1223545"/>
    <lineage>
        <taxon>Bacteria</taxon>
        <taxon>Bacillati</taxon>
        <taxon>Actinomycetota</taxon>
        <taxon>Actinomycetes</taxon>
        <taxon>Mycobacteriales</taxon>
        <taxon>Gordoniaceae</taxon>
        <taxon>Gordonia</taxon>
    </lineage>
</organism>
<dbReference type="SUPFAM" id="SSF48498">
    <property type="entry name" value="Tetracyclin repressor-like, C-terminal domain"/>
    <property type="match status" value="1"/>
</dbReference>
<reference evidence="6 7" key="1">
    <citation type="submission" date="2013-01" db="EMBL/GenBank/DDBJ databases">
        <title>Whole genome shotgun sequence of Gordonia soli NBRC 108243.</title>
        <authorList>
            <person name="Isaki-Nakamura S."/>
            <person name="Hosoyama A."/>
            <person name="Tsuchikane K."/>
            <person name="Ando Y."/>
            <person name="Baba S."/>
            <person name="Ohji S."/>
            <person name="Hamada M."/>
            <person name="Tamura T."/>
            <person name="Yamazoe A."/>
            <person name="Yamazaki S."/>
            <person name="Fujita N."/>
        </authorList>
    </citation>
    <scope>NUCLEOTIDE SEQUENCE [LARGE SCALE GENOMIC DNA]</scope>
    <source>
        <strain evidence="6 7">NBRC 108243</strain>
    </source>
</reference>
<dbReference type="OrthoDB" id="4567939at2"/>
<evidence type="ECO:0000313" key="6">
    <source>
        <dbReference type="EMBL" id="GAC67115.1"/>
    </source>
</evidence>
<evidence type="ECO:0000256" key="2">
    <source>
        <dbReference type="ARBA" id="ARBA00023125"/>
    </source>
</evidence>
<dbReference type="PANTHER" id="PTHR47506:SF3">
    <property type="entry name" value="HTH-TYPE TRANSCRIPTIONAL REGULATOR LMRA"/>
    <property type="match status" value="1"/>
</dbReference>
<dbReference type="InterPro" id="IPR009057">
    <property type="entry name" value="Homeodomain-like_sf"/>
</dbReference>
<comment type="caution">
    <text evidence="6">The sequence shown here is derived from an EMBL/GenBank/DDBJ whole genome shotgun (WGS) entry which is preliminary data.</text>
</comment>
<evidence type="ECO:0000256" key="4">
    <source>
        <dbReference type="PROSITE-ProRule" id="PRU00335"/>
    </source>
</evidence>
<dbReference type="InterPro" id="IPR001647">
    <property type="entry name" value="HTH_TetR"/>
</dbReference>
<dbReference type="Gene3D" id="1.10.357.10">
    <property type="entry name" value="Tetracycline Repressor, domain 2"/>
    <property type="match status" value="1"/>
</dbReference>